<dbReference type="InterPro" id="IPR013216">
    <property type="entry name" value="Methyltransf_11"/>
</dbReference>
<keyword evidence="10" id="KW-0853">WD repeat</keyword>
<feature type="compositionally biased region" description="Low complexity" evidence="11">
    <location>
        <begin position="3008"/>
        <end position="3023"/>
    </location>
</feature>
<dbReference type="SUPFAM" id="SSF53335">
    <property type="entry name" value="S-adenosyl-L-methionine-dependent methyltransferases"/>
    <property type="match status" value="1"/>
</dbReference>
<feature type="transmembrane region" description="Helical" evidence="12">
    <location>
        <begin position="2611"/>
        <end position="2629"/>
    </location>
</feature>
<dbReference type="Pfam" id="PF00005">
    <property type="entry name" value="ABC_tran"/>
    <property type="match status" value="2"/>
</dbReference>
<feature type="region of interest" description="Disordered" evidence="11">
    <location>
        <begin position="3007"/>
        <end position="3044"/>
    </location>
</feature>
<comment type="caution">
    <text evidence="15">The sequence shown here is derived from an EMBL/GenBank/DDBJ whole genome shotgun (WGS) entry which is preliminary data.</text>
</comment>
<dbReference type="SUPFAM" id="SSF90123">
    <property type="entry name" value="ABC transporter transmembrane region"/>
    <property type="match status" value="2"/>
</dbReference>
<accession>A0A8H3V3K9</accession>
<organism evidence="15 16">
    <name type="scientific">Venturia inaequalis</name>
    <name type="common">Apple scab fungus</name>
    <dbReference type="NCBI Taxonomy" id="5025"/>
    <lineage>
        <taxon>Eukaryota</taxon>
        <taxon>Fungi</taxon>
        <taxon>Dikarya</taxon>
        <taxon>Ascomycota</taxon>
        <taxon>Pezizomycotina</taxon>
        <taxon>Dothideomycetes</taxon>
        <taxon>Pleosporomycetidae</taxon>
        <taxon>Venturiales</taxon>
        <taxon>Venturiaceae</taxon>
        <taxon>Venturia</taxon>
    </lineage>
</organism>
<keyword evidence="5" id="KW-0547">Nucleotide-binding</keyword>
<dbReference type="Gene3D" id="3.40.50.150">
    <property type="entry name" value="Vaccinia Virus protein VP39"/>
    <property type="match status" value="1"/>
</dbReference>
<evidence type="ECO:0000256" key="11">
    <source>
        <dbReference type="SAM" id="MobiDB-lite"/>
    </source>
</evidence>
<dbReference type="CDD" id="cd18604">
    <property type="entry name" value="ABC_6TM_VMR1_D2_like"/>
    <property type="match status" value="1"/>
</dbReference>
<dbReference type="Pfam" id="PF08241">
    <property type="entry name" value="Methyltransf_11"/>
    <property type="match status" value="1"/>
</dbReference>
<evidence type="ECO:0000259" key="13">
    <source>
        <dbReference type="PROSITE" id="PS50893"/>
    </source>
</evidence>
<dbReference type="Gene3D" id="2.130.10.10">
    <property type="entry name" value="YVTN repeat-like/Quinoprotein amine dehydrogenase"/>
    <property type="match status" value="1"/>
</dbReference>
<feature type="region of interest" description="Disordered" evidence="11">
    <location>
        <begin position="2429"/>
        <end position="2492"/>
    </location>
</feature>
<dbReference type="FunFam" id="3.40.50.300:FF:000825">
    <property type="entry name" value="ABC bile acid transporter"/>
    <property type="match status" value="1"/>
</dbReference>
<dbReference type="Pfam" id="PF00400">
    <property type="entry name" value="WD40"/>
    <property type="match status" value="3"/>
</dbReference>
<feature type="region of interest" description="Disordered" evidence="11">
    <location>
        <begin position="995"/>
        <end position="1050"/>
    </location>
</feature>
<dbReference type="PROSITE" id="PS00211">
    <property type="entry name" value="ABC_TRANSPORTER_1"/>
    <property type="match status" value="2"/>
</dbReference>
<dbReference type="PROSITE" id="PS50294">
    <property type="entry name" value="WD_REPEATS_REGION"/>
    <property type="match status" value="1"/>
</dbReference>
<evidence type="ECO:0000256" key="3">
    <source>
        <dbReference type="ARBA" id="ARBA00022692"/>
    </source>
</evidence>
<dbReference type="InterPro" id="IPR029063">
    <property type="entry name" value="SAM-dependent_MTases_sf"/>
</dbReference>
<evidence type="ECO:0000256" key="12">
    <source>
        <dbReference type="SAM" id="Phobius"/>
    </source>
</evidence>
<feature type="domain" description="ABC transmembrane type-1" evidence="14">
    <location>
        <begin position="1836"/>
        <end position="2160"/>
    </location>
</feature>
<feature type="repeat" description="WD" evidence="10">
    <location>
        <begin position="205"/>
        <end position="247"/>
    </location>
</feature>
<dbReference type="GO" id="GO:0005524">
    <property type="term" value="F:ATP binding"/>
    <property type="evidence" value="ECO:0007669"/>
    <property type="project" value="UniProtKB-KW"/>
</dbReference>
<sequence length="3194" mass="356087">MDSSSRRPSIHEVRNAFQSPTFDRDVQIRVNETVGSASISPSGRDVVLASAEGLHIIDLDSPYSPPRHLAHQQQWPPADVQWSPFAARDHWVVSTSNQKALVWNLDHYSPRSPIERTLHAHSRAITDINFSAHHPDLLATCAVDSYVHCWDLRRPTKPVNTFADWNAGATQVKWNRQDEHILASSHDKFLKIWDDRKGAYPLKVIEAHSTKIYGVDWNRTDKTAILTCSLDKSIKFWDYSRNDNTPERVIRTQFPVWRARHTPFGWGVLALPQRGDYDLHLYNRQLDENNPRVGFAKPVHAFEGHTANVKEFLWRTRGDVENGIDNRDFQLISWGMDRDLNLHRIDPQVLKGVGHVKGREVRKKMPLTRQGAEYKSFRVRKTTPAKEELAPVKPGLLGNLVSAAGMSKMPLPMAPGTRESGFMTYTGRQHKRTMDPIKWMGGVTMGRRQTETGERSGVLVHDEPESLSIEMTTVSTRYTKVKFEKADVHGREATVTLNGPWGSDEKPVFLRAHFDFPFDYPSTAAAVCSLEKTAAGIPEDMIRKLNDEVKSIIDHYQARRTGCLEAVITYLLGERGLQESITLPGLDGPFVDVVSPDDDSSSDEDDAIPGTGQGLETSLEGALLTTNIPLPRKCGAYWSPDGRLVCFFEPKPEPKPKFSLETKIIERAGRNHRHFEGFGRLLEDSPSSKKRAVVGEEDSDEDSSGSWTGSSSSSSDGDSSEDFTRLPSRFHPPAAWRAATLRFQKTSSHSSSGYARHKAATKAKSVLVVHDFADLLPSKVELAEEYRVFGNGPEVCAHNANVASRFGRHDTAAVWEIASHILCDEVPLEIMEQTMRKEPILVVAKRQIIRVRRKDSGLDLHIDNPSSVSNPKLTGRVKWGTHPFGSAWLIPELFDDFEKLADIQMLAMLSCIFSEPAAREGVSNALMGSKQENLPMPMKAPAFSLDYFPSREVAWSLFKESKVVIGTVSMPSTITNPMARLDYFGDRIGVYGSAGSSNGPWERDRDLLMPSGPPTPYSTGTTPLGTLSTPSHRNSIVNSLSTSPEQRVAKRTNSSLSAAFSSFSRPFAALGTSPDRFRSEGDLSTSAPTSGITWGSNTFYSSSSNSPEKRRRTSSRRSSFKTHDSTYSSDEEDYYFEDSDEDNNNNQSPAKDSKAPSIKTTFKNQNQFEEEAHASLPLLPQPHQYKYDAYRSIYADQLGVWGLYIQRAEIIKFNGLTNYWPIEMSSGQQTQGVAVPSRDAPVFPSPIPSSSRAAMFTRELSAQYIATPSASVSLATSSDPTTTDMYTSANMDVRSDRSIIQTLCTGVERNKMLEHPGTLARAWKDGETWFDTTERLRRSCCWCNELVEGIYVTCPTTRAKDYDILPWQKNMIAYISQNLVEKREFFGFPPDDKNKSFRLLDYACGPGTISAALVPWTKETVAMDISEKMVEEYSSRFPENVVMEGNLLAEPPWVGVKDGEKVETSEAELEKREELNGFDAAIVGLGFHHFDDWSGALRKLGKRHWNSLTDEQRKMMHKTGFSEEEMGGYIYLETLFPLILCAVSILYLFVQAIFALKRLNSKGYKPVNTFDNVYDVRLAYNDSENQDQDEETESEGDAETAPLALHRTKTHESVIEVNRPLGEVYLVMVEEVAVLAEVGIHVTVFVTQAWGSEGTFAAFTELATWTYIGILASLRLLFSSTSRFSFPPLWYHTCFLYCAVWVLTSLTFRSEIIHPISGLARSLSIADFALSSLLAIISITSRKGNKAVKLEYEGNLEPSKEQTASVLSIASFGWVDAIVWKGYQKTFEMGDVWNLPPRDKAAHLLADYRQVKKTSKLAWHLLGYFKRGLLIQAGWAAISGVLTFAPTLLLKVILEYIEDPSSTPRNAAWFFVILLFVSGCAAALADGQALWVGRKVCIRLRAIIIGEIYAKALKRKVTASGEDKILGEKQDNADAKKPGLWQRVKSLGRKKKDNKKVEGDEKEEEDSSQVNSGTIINLMAVDSFKVSEICAYLHFLWASTPVQFVMAIYLLYKILGYSSIAGIGMMALLLPINMIISRQFSKIQKQILAATDGRINTTNEVLSNIRIIKFFAWEQRFMNSVNEKRAVELKHLRRRYIVWAIAATVWSGAPILITFLSFLVYTKVEKKPLVPSVAFTALSLFQILRIPLDQLADMVAHVLESKVSIDRVEEFLAEPETDKYIQLHHPHSVESNSPTVGFKQGTFSWGNQDDEEAFKLRDMDLEFHTNAINLIVGPTGSGKTSMLLALLGEMTLLKGNVYLPGYRSREDLKADPETGLTESVAYCAQQAWLVNANIKDNIVFASPWDAKRYNDVLVACSLQRDIEILDHGDQTLVGEKGVTMSGGQKQRISLARALYSHARHVLLDDVLSAVDSHTAKWIFDQALLGPLMYNRTCVLVTHNVALCLPHADFAVVLDNGRITAQGTANEVIDSGKLSEDMSKSRPGSTGPSRVASRVLTDIGGEEALGEHESNGHADAANGTIKDTKSKVQVENEETKSEGAVKFDVMLMYLKAMGGWWYWGFAALSFILQQGASVATNVWIRYWANAYVNTEMTTASTHRYSPITHVGTFTGLGTCMTSGTCNWAWPMTDIHSNETIYSMSKLDKDGEVDSSYYLGIYALLGIAFMFITLFREGVLFGGSLTASKRVHQRLMERVTHAKFRFFDSTPLGQIMNRFSKDIESIDQEVAPVAVGVVHCLASIVTIVILISVITPMFLIAGAFISILYFLIGKFYINSSRDLKRLESLQRSPLYQQFGETLTGMTTIRAYGDERRFIRENLAKINTHNRPFIYLWAANRWLAFRVDVVGAMVGFFAGVFVILSVGTIDPGAAGLAMTYAVTFTENVLWFVRLYASNEQNMNSVERIKEYLDVEQEAQPVIESCRPPSNWPSKGSVEFISYSTRYRADFDLVLKNLTFKILPGEKVGVVGRTGAGKSSMALALFRALEAEEGKILVDEVDIGLIGLRDLRESIVMVPQDPTLFTGTVRSNLDPFGLFTDEEIFTALRRVQLIGSPNSTAPTPSRPSTPETRSRTAESTGSGSAPTESTSHTLVESIDNITENKNIFLNLSSAISESGSNLSQGQRQLLCLARALLKVPKVLLMDEATASIDYATDAKIQETIREIKNTTITIAHRLQTIIDYDKVLVLDKGEVVEYGAPWELVETDGGVFRGMCDMTGEGDMLRKLAKKARDAGKLVDDE</sequence>
<dbReference type="PROSITE" id="PS50893">
    <property type="entry name" value="ABC_TRANSPORTER_2"/>
    <property type="match status" value="2"/>
</dbReference>
<evidence type="ECO:0000313" key="16">
    <source>
        <dbReference type="Proteomes" id="UP000433883"/>
    </source>
</evidence>
<protein>
    <submittedName>
        <fullName evidence="15">Uncharacterized protein</fullName>
    </submittedName>
</protein>
<feature type="transmembrane region" description="Helical" evidence="12">
    <location>
        <begin position="1689"/>
        <end position="1708"/>
    </location>
</feature>
<evidence type="ECO:0000256" key="10">
    <source>
        <dbReference type="PROSITE-ProRule" id="PRU00221"/>
    </source>
</evidence>
<dbReference type="PANTHER" id="PTHR24223:SF353">
    <property type="entry name" value="ABC TRANSPORTER ATP-BINDING PROTEIN_PERMEASE VMR1-RELATED"/>
    <property type="match status" value="1"/>
</dbReference>
<feature type="transmembrane region" description="Helical" evidence="12">
    <location>
        <begin position="1656"/>
        <end position="1677"/>
    </location>
</feature>
<feature type="compositionally biased region" description="Basic residues" evidence="11">
    <location>
        <begin position="1109"/>
        <end position="1120"/>
    </location>
</feature>
<feature type="transmembrane region" description="Helical" evidence="12">
    <location>
        <begin position="1866"/>
        <end position="1885"/>
    </location>
</feature>
<dbReference type="EMBL" id="WNWQ01000059">
    <property type="protein sequence ID" value="KAE9981410.1"/>
    <property type="molecule type" value="Genomic_DNA"/>
</dbReference>
<dbReference type="SMART" id="SM00320">
    <property type="entry name" value="WD40"/>
    <property type="match status" value="5"/>
</dbReference>
<dbReference type="GO" id="GO:0008757">
    <property type="term" value="F:S-adenosylmethionine-dependent methyltransferase activity"/>
    <property type="evidence" value="ECO:0007669"/>
    <property type="project" value="InterPro"/>
</dbReference>
<dbReference type="CDD" id="cd18596">
    <property type="entry name" value="ABC_6TM_VMR1_D1_like"/>
    <property type="match status" value="1"/>
</dbReference>
<feature type="compositionally biased region" description="Low complexity" evidence="11">
    <location>
        <begin position="704"/>
        <end position="717"/>
    </location>
</feature>
<dbReference type="InterPro" id="IPR036640">
    <property type="entry name" value="ABC1_TM_sf"/>
</dbReference>
<dbReference type="Proteomes" id="UP000433883">
    <property type="component" value="Unassembled WGS sequence"/>
</dbReference>
<dbReference type="PROSITE" id="PS50929">
    <property type="entry name" value="ABC_TM1F"/>
    <property type="match status" value="2"/>
</dbReference>
<feature type="region of interest" description="Disordered" evidence="11">
    <location>
        <begin position="596"/>
        <end position="616"/>
    </location>
</feature>
<proteinExistence type="predicted"/>
<evidence type="ECO:0000259" key="14">
    <source>
        <dbReference type="PROSITE" id="PS50929"/>
    </source>
</evidence>
<feature type="compositionally biased region" description="Basic and acidic residues" evidence="11">
    <location>
        <begin position="2481"/>
        <end position="2492"/>
    </location>
</feature>
<dbReference type="InterPro" id="IPR011527">
    <property type="entry name" value="ABC1_TM_dom"/>
</dbReference>
<dbReference type="InterPro" id="IPR003439">
    <property type="entry name" value="ABC_transporter-like_ATP-bd"/>
</dbReference>
<keyword evidence="7 12" id="KW-1133">Transmembrane helix</keyword>
<dbReference type="GO" id="GO:0016887">
    <property type="term" value="F:ATP hydrolysis activity"/>
    <property type="evidence" value="ECO:0007669"/>
    <property type="project" value="InterPro"/>
</dbReference>
<evidence type="ECO:0000256" key="8">
    <source>
        <dbReference type="ARBA" id="ARBA00023136"/>
    </source>
</evidence>
<keyword evidence="6" id="KW-0067">ATP-binding</keyword>
<evidence type="ECO:0000256" key="9">
    <source>
        <dbReference type="ARBA" id="ARBA00023180"/>
    </source>
</evidence>
<feature type="compositionally biased region" description="Low complexity" evidence="11">
    <location>
        <begin position="1017"/>
        <end position="1031"/>
    </location>
</feature>
<feature type="transmembrane region" description="Helical" evidence="12">
    <location>
        <begin position="2711"/>
        <end position="2731"/>
    </location>
</feature>
<dbReference type="InterPro" id="IPR017871">
    <property type="entry name" value="ABC_transporter-like_CS"/>
</dbReference>
<dbReference type="InterPro" id="IPR001680">
    <property type="entry name" value="WD40_rpt"/>
</dbReference>
<feature type="transmembrane region" description="Helical" evidence="12">
    <location>
        <begin position="1535"/>
        <end position="1556"/>
    </location>
</feature>
<dbReference type="Pfam" id="PF00664">
    <property type="entry name" value="ABC_membrane"/>
    <property type="match status" value="2"/>
</dbReference>
<dbReference type="CDD" id="cd03250">
    <property type="entry name" value="ABCC_MRP_domain1"/>
    <property type="match status" value="1"/>
</dbReference>
<gene>
    <name evidence="15" type="ORF">BLS_007486</name>
</gene>
<feature type="region of interest" description="Disordered" evidence="11">
    <location>
        <begin position="1071"/>
        <end position="1157"/>
    </location>
</feature>
<feature type="domain" description="ABC transmembrane type-1" evidence="14">
    <location>
        <begin position="2520"/>
        <end position="2850"/>
    </location>
</feature>
<feature type="compositionally biased region" description="Basic and acidic residues" evidence="11">
    <location>
        <begin position="676"/>
        <end position="687"/>
    </location>
</feature>
<dbReference type="CDD" id="cd02440">
    <property type="entry name" value="AdoMet_MTases"/>
    <property type="match status" value="1"/>
</dbReference>
<dbReference type="Gene3D" id="1.20.1560.10">
    <property type="entry name" value="ABC transporter type 1, transmembrane domain"/>
    <property type="match status" value="2"/>
</dbReference>
<dbReference type="SUPFAM" id="SSF50978">
    <property type="entry name" value="WD40 repeat-like"/>
    <property type="match status" value="1"/>
</dbReference>
<dbReference type="InterPro" id="IPR003593">
    <property type="entry name" value="AAA+_ATPase"/>
</dbReference>
<reference evidence="15 16" key="1">
    <citation type="submission" date="2019-11" db="EMBL/GenBank/DDBJ databases">
        <title>Venturia inaequalis Genome Resource.</title>
        <authorList>
            <person name="Lichtner F.J."/>
        </authorList>
    </citation>
    <scope>NUCLEOTIDE SEQUENCE [LARGE SCALE GENOMIC DNA]</scope>
    <source>
        <strain evidence="15">Bline_iso_100314</strain>
    </source>
</reference>
<evidence type="ECO:0000256" key="6">
    <source>
        <dbReference type="ARBA" id="ARBA00022840"/>
    </source>
</evidence>
<feature type="compositionally biased region" description="Polar residues" evidence="11">
    <location>
        <begin position="1082"/>
        <end position="1100"/>
    </location>
</feature>
<keyword evidence="3 12" id="KW-0812">Transmembrane</keyword>
<feature type="transmembrane region" description="Helical" evidence="12">
    <location>
        <begin position="2096"/>
        <end position="2122"/>
    </location>
</feature>
<dbReference type="InterPro" id="IPR015943">
    <property type="entry name" value="WD40/YVTN_repeat-like_dom_sf"/>
</dbReference>
<feature type="compositionally biased region" description="Acidic residues" evidence="11">
    <location>
        <begin position="596"/>
        <end position="607"/>
    </location>
</feature>
<dbReference type="SUPFAM" id="SSF52540">
    <property type="entry name" value="P-loop containing nucleoside triphosphate hydrolases"/>
    <property type="match status" value="2"/>
</dbReference>
<keyword evidence="8 12" id="KW-0472">Membrane</keyword>
<dbReference type="PANTHER" id="PTHR24223">
    <property type="entry name" value="ATP-BINDING CASSETTE SUB-FAMILY C"/>
    <property type="match status" value="1"/>
</dbReference>
<feature type="region of interest" description="Disordered" evidence="11">
    <location>
        <begin position="676"/>
        <end position="728"/>
    </location>
</feature>
<dbReference type="GO" id="GO:0000329">
    <property type="term" value="C:fungal-type vacuole membrane"/>
    <property type="evidence" value="ECO:0007669"/>
    <property type="project" value="TreeGrafter"/>
</dbReference>
<feature type="repeat" description="WD" evidence="10">
    <location>
        <begin position="118"/>
        <end position="153"/>
    </location>
</feature>
<feature type="domain" description="ABC transporter" evidence="13">
    <location>
        <begin position="2196"/>
        <end position="2440"/>
    </location>
</feature>
<feature type="transmembrane region" description="Helical" evidence="12">
    <location>
        <begin position="1989"/>
        <end position="2011"/>
    </location>
</feature>
<dbReference type="InterPro" id="IPR036322">
    <property type="entry name" value="WD40_repeat_dom_sf"/>
</dbReference>
<evidence type="ECO:0000256" key="2">
    <source>
        <dbReference type="ARBA" id="ARBA00022448"/>
    </source>
</evidence>
<evidence type="ECO:0000313" key="15">
    <source>
        <dbReference type="EMBL" id="KAE9981410.1"/>
    </source>
</evidence>
<dbReference type="SMART" id="SM00382">
    <property type="entry name" value="AAA"/>
    <property type="match status" value="2"/>
</dbReference>
<evidence type="ECO:0000256" key="1">
    <source>
        <dbReference type="ARBA" id="ARBA00004141"/>
    </source>
</evidence>
<feature type="transmembrane region" description="Helical" evidence="12">
    <location>
        <begin position="2515"/>
        <end position="2539"/>
    </location>
</feature>
<feature type="transmembrane region" description="Helical" evidence="12">
    <location>
        <begin position="1632"/>
        <end position="1650"/>
    </location>
</feature>
<name>A0A8H3V3K9_VENIN</name>
<evidence type="ECO:0000256" key="7">
    <source>
        <dbReference type="ARBA" id="ARBA00022989"/>
    </source>
</evidence>
<feature type="domain" description="ABC transporter" evidence="13">
    <location>
        <begin position="2890"/>
        <end position="3169"/>
    </location>
</feature>
<dbReference type="InterPro" id="IPR050173">
    <property type="entry name" value="ABC_transporter_C-like"/>
</dbReference>
<dbReference type="PROSITE" id="PS50082">
    <property type="entry name" value="WD_REPEATS_2"/>
    <property type="match status" value="2"/>
</dbReference>
<dbReference type="Gene3D" id="3.40.50.300">
    <property type="entry name" value="P-loop containing nucleotide triphosphate hydrolases"/>
    <property type="match status" value="2"/>
</dbReference>
<feature type="compositionally biased region" description="Polar residues" evidence="11">
    <location>
        <begin position="3029"/>
        <end position="3044"/>
    </location>
</feature>
<keyword evidence="2" id="KW-0813">Transport</keyword>
<feature type="transmembrane region" description="Helical" evidence="12">
    <location>
        <begin position="1829"/>
        <end position="1854"/>
    </location>
</feature>
<feature type="compositionally biased region" description="Polar residues" evidence="11">
    <location>
        <begin position="1032"/>
        <end position="1045"/>
    </location>
</feature>
<dbReference type="InterPro" id="IPR027417">
    <property type="entry name" value="P-loop_NTPase"/>
</dbReference>
<evidence type="ECO:0000256" key="5">
    <source>
        <dbReference type="ARBA" id="ARBA00022741"/>
    </source>
</evidence>
<evidence type="ECO:0000256" key="4">
    <source>
        <dbReference type="ARBA" id="ARBA00022737"/>
    </source>
</evidence>
<keyword evidence="9" id="KW-0325">Glycoprotein</keyword>
<keyword evidence="4" id="KW-0677">Repeat</keyword>
<feature type="transmembrane region" description="Helical" evidence="12">
    <location>
        <begin position="2017"/>
        <end position="2036"/>
    </location>
</feature>
<dbReference type="CDD" id="cd03244">
    <property type="entry name" value="ABCC_MRP_domain2"/>
    <property type="match status" value="1"/>
</dbReference>
<feature type="transmembrane region" description="Helical" evidence="12">
    <location>
        <begin position="1720"/>
        <end position="1739"/>
    </location>
</feature>
<dbReference type="GO" id="GO:0140359">
    <property type="term" value="F:ABC-type transporter activity"/>
    <property type="evidence" value="ECO:0007669"/>
    <property type="project" value="InterPro"/>
</dbReference>
<feature type="transmembrane region" description="Helical" evidence="12">
    <location>
        <begin position="2796"/>
        <end position="2819"/>
    </location>
</feature>
<feature type="compositionally biased region" description="Acidic residues" evidence="11">
    <location>
        <begin position="1129"/>
        <end position="1143"/>
    </location>
</feature>
<comment type="subcellular location">
    <subcellularLocation>
        <location evidence="1">Membrane</location>
        <topology evidence="1">Multi-pass membrane protein</topology>
    </subcellularLocation>
</comment>